<proteinExistence type="predicted"/>
<dbReference type="AlphaFoldDB" id="A0AAU9K6L9"/>
<reference evidence="1" key="1">
    <citation type="submission" date="2021-09" db="EMBL/GenBank/DDBJ databases">
        <authorList>
            <consortium name="AG Swart"/>
            <person name="Singh M."/>
            <person name="Singh A."/>
            <person name="Seah K."/>
            <person name="Emmerich C."/>
        </authorList>
    </citation>
    <scope>NUCLEOTIDE SEQUENCE</scope>
    <source>
        <strain evidence="1">ATCC30299</strain>
    </source>
</reference>
<accession>A0AAU9K6L9</accession>
<evidence type="ECO:0000313" key="2">
    <source>
        <dbReference type="Proteomes" id="UP001162131"/>
    </source>
</evidence>
<name>A0AAU9K6L9_9CILI</name>
<protein>
    <submittedName>
        <fullName evidence="1">Uncharacterized protein</fullName>
    </submittedName>
</protein>
<dbReference type="Proteomes" id="UP001162131">
    <property type="component" value="Unassembled WGS sequence"/>
</dbReference>
<organism evidence="1 2">
    <name type="scientific">Blepharisma stoltei</name>
    <dbReference type="NCBI Taxonomy" id="1481888"/>
    <lineage>
        <taxon>Eukaryota</taxon>
        <taxon>Sar</taxon>
        <taxon>Alveolata</taxon>
        <taxon>Ciliophora</taxon>
        <taxon>Postciliodesmatophora</taxon>
        <taxon>Heterotrichea</taxon>
        <taxon>Heterotrichida</taxon>
        <taxon>Blepharismidae</taxon>
        <taxon>Blepharisma</taxon>
    </lineage>
</organism>
<dbReference type="EMBL" id="CAJZBQ010000054">
    <property type="protein sequence ID" value="CAG9332563.1"/>
    <property type="molecule type" value="Genomic_DNA"/>
</dbReference>
<sequence length="306" mass="36514">MSLIEGIKINEVCDDNEWIVGNRKKVIEDKKNVKKINEICVKFLWRAVSCIFKKKISIFFDLLLEIRCKDSNVLKFSCSIDKILKLKQEILKFQTFDFIKKWFLMHKSSRCEIKNKSLAQFSNRTIQNYNIKFYELIDKIIHKRKLEILWNIKHHCARFLGYKNRELDSAKRSAVNRNCNLLKENFNLFQKNERFKSLKKNQEKRSFNVEKIRGIFDLAIILNPKLLVVKYEAFQKLYLNFISTELSSSLNLKSLEKMLIYEKKKVKMLPTYFLENDVVKSLNSTYVKEESRQIISFSMNKSAKML</sequence>
<gene>
    <name evidence="1" type="ORF">BSTOLATCC_MIC56008</name>
</gene>
<evidence type="ECO:0000313" key="1">
    <source>
        <dbReference type="EMBL" id="CAG9332563.1"/>
    </source>
</evidence>
<keyword evidence="2" id="KW-1185">Reference proteome</keyword>
<comment type="caution">
    <text evidence="1">The sequence shown here is derived from an EMBL/GenBank/DDBJ whole genome shotgun (WGS) entry which is preliminary data.</text>
</comment>